<reference evidence="2 4" key="2">
    <citation type="submission" date="2020-07" db="EMBL/GenBank/DDBJ databases">
        <title>Identification of Halomonas strains.</title>
        <authorList>
            <person name="Xiao Z."/>
            <person name="Shen J."/>
        </authorList>
    </citation>
    <scope>NUCLEOTIDE SEQUENCE [LARGE SCALE GENOMIC DNA]</scope>
    <source>
        <strain evidence="2 4">DSM 17331</strain>
    </source>
</reference>
<reference evidence="3 5" key="1">
    <citation type="submission" date="2020-05" db="EMBL/GenBank/DDBJ databases">
        <title>Comparative genomic analysis of denitrifying bacteria from Halomonas genus.</title>
        <authorList>
            <person name="Wang L."/>
            <person name="Shao Z."/>
        </authorList>
    </citation>
    <scope>NUCLEOTIDE SEQUENCE [LARGE SCALE GENOMIC DNA]</scope>
    <source>
        <strain evidence="3 5">DSM 17331</strain>
    </source>
</reference>
<dbReference type="RefSeq" id="WP_181515971.1">
    <property type="nucleotide sequence ID" value="NZ_JABFUB010000009.1"/>
</dbReference>
<protein>
    <submittedName>
        <fullName evidence="2">DUF1446 domain-containing protein</fullName>
    </submittedName>
</protein>
<dbReference type="EMBL" id="JACEFT010000025">
    <property type="protein sequence ID" value="MBA2780471.1"/>
    <property type="molecule type" value="Genomic_DNA"/>
</dbReference>
<dbReference type="PANTHER" id="PTHR47472">
    <property type="entry name" value="PROPIONYL-COA CARBOXYLASE"/>
    <property type="match status" value="1"/>
</dbReference>
<evidence type="ECO:0000259" key="1">
    <source>
        <dbReference type="Pfam" id="PF07287"/>
    </source>
</evidence>
<dbReference type="Proteomes" id="UP000518091">
    <property type="component" value="Unassembled WGS sequence"/>
</dbReference>
<proteinExistence type="predicted"/>
<name>A0A7W0AEL6_9GAMM</name>
<dbReference type="PANTHER" id="PTHR47472:SF1">
    <property type="entry name" value="DUF1446-DOMAIN-CONTAINING PROTEIN"/>
    <property type="match status" value="1"/>
</dbReference>
<gene>
    <name evidence="2" type="ORF">H1D44_16410</name>
    <name evidence="3" type="ORF">HOP48_12610</name>
</gene>
<dbReference type="Proteomes" id="UP000814353">
    <property type="component" value="Unassembled WGS sequence"/>
</dbReference>
<dbReference type="Pfam" id="PF07287">
    <property type="entry name" value="AtuA"/>
    <property type="match status" value="1"/>
</dbReference>
<feature type="domain" description="Acyclic terpene utilisation N-terminal" evidence="1">
    <location>
        <begin position="5"/>
        <end position="447"/>
    </location>
</feature>
<accession>A0A7W0AEL6</accession>
<keyword evidence="5" id="KW-1185">Reference proteome</keyword>
<dbReference type="EMBL" id="JABFUB010000009">
    <property type="protein sequence ID" value="MCG6662385.1"/>
    <property type="molecule type" value="Genomic_DNA"/>
</dbReference>
<evidence type="ECO:0000313" key="5">
    <source>
        <dbReference type="Proteomes" id="UP000814353"/>
    </source>
</evidence>
<dbReference type="AlphaFoldDB" id="A0A7W0AEL6"/>
<dbReference type="InterPro" id="IPR010839">
    <property type="entry name" value="AtuA_N"/>
</dbReference>
<evidence type="ECO:0000313" key="4">
    <source>
        <dbReference type="Proteomes" id="UP000518091"/>
    </source>
</evidence>
<sequence>MTFLLGSGAGFSGDRTDAAIPVVKELIRRGQPAALIFETLGERTLAGAHRALRDDPTAGFEPLLEELLDPVLDDCLKHGIAILGNFGAANPDGACGVVAELAARSERGGARIGRVHGDDIRARLGEVDLERWEAESRELPGEEALISANVYLGAAPLVEALELGAEVVVSGRVADPALFLAPLVHHFGWAWNDWDRLAAGMMAGHLGECGAQVTGGYFADPGCKEVPGLARVGYPIIEVEEDGSLVVTKPAGTGGLVTVRTVKEQLLYEVHDPANYLTPDVVVDLSAVQVEQIGPDRVAVRGIRGKPAPQRLKTTVCYEGGWQGEAEISYAGPNALARAQLAAEVLRERLTFRAPPELRSRLDIVGHASVFDSDAGDLQRSVPVAASGDYRLRLAAEHVERRWVERATQELLALYCAGPAGGGGVRRQFQRRVCTASYLVRRSDVEAFAALFDTTRFDTTLFEPNTANEGRVAHGAR</sequence>
<organism evidence="2 4">
    <name type="scientific">Billgrantia kenyensis</name>
    <dbReference type="NCBI Taxonomy" id="321266"/>
    <lineage>
        <taxon>Bacteria</taxon>
        <taxon>Pseudomonadati</taxon>
        <taxon>Pseudomonadota</taxon>
        <taxon>Gammaproteobacteria</taxon>
        <taxon>Oceanospirillales</taxon>
        <taxon>Halomonadaceae</taxon>
        <taxon>Billgrantia</taxon>
    </lineage>
</organism>
<comment type="caution">
    <text evidence="2">The sequence shown here is derived from an EMBL/GenBank/DDBJ whole genome shotgun (WGS) entry which is preliminary data.</text>
</comment>
<evidence type="ECO:0000313" key="3">
    <source>
        <dbReference type="EMBL" id="MCG6662385.1"/>
    </source>
</evidence>
<evidence type="ECO:0000313" key="2">
    <source>
        <dbReference type="EMBL" id="MBA2780471.1"/>
    </source>
</evidence>